<reference evidence="2" key="1">
    <citation type="submission" date="2019-07" db="EMBL/GenBank/DDBJ databases">
        <title>Annotation for the trematode Paragonimus miyazaki's.</title>
        <authorList>
            <person name="Choi Y.-J."/>
        </authorList>
    </citation>
    <scope>NUCLEOTIDE SEQUENCE</scope>
    <source>
        <strain evidence="2">Japan</strain>
    </source>
</reference>
<keyword evidence="3" id="KW-1185">Reference proteome</keyword>
<dbReference type="Proteomes" id="UP000822476">
    <property type="component" value="Unassembled WGS sequence"/>
</dbReference>
<dbReference type="AlphaFoldDB" id="A0A8S9YFD1"/>
<proteinExistence type="predicted"/>
<evidence type="ECO:0000256" key="1">
    <source>
        <dbReference type="SAM" id="MobiDB-lite"/>
    </source>
</evidence>
<feature type="compositionally biased region" description="Polar residues" evidence="1">
    <location>
        <begin position="83"/>
        <end position="95"/>
    </location>
</feature>
<feature type="region of interest" description="Disordered" evidence="1">
    <location>
        <begin position="77"/>
        <end position="118"/>
    </location>
</feature>
<organism evidence="2 3">
    <name type="scientific">Paragonimus skrjabini miyazakii</name>
    <dbReference type="NCBI Taxonomy" id="59628"/>
    <lineage>
        <taxon>Eukaryota</taxon>
        <taxon>Metazoa</taxon>
        <taxon>Spiralia</taxon>
        <taxon>Lophotrochozoa</taxon>
        <taxon>Platyhelminthes</taxon>
        <taxon>Trematoda</taxon>
        <taxon>Digenea</taxon>
        <taxon>Plagiorchiida</taxon>
        <taxon>Troglotremata</taxon>
        <taxon>Troglotrematidae</taxon>
        <taxon>Paragonimus</taxon>
    </lineage>
</organism>
<gene>
    <name evidence="2" type="ORF">EG68_12160</name>
</gene>
<evidence type="ECO:0000313" key="2">
    <source>
        <dbReference type="EMBL" id="KAF7233818.1"/>
    </source>
</evidence>
<name>A0A8S9YFD1_9TREM</name>
<accession>A0A8S9YFD1</accession>
<sequence>MTENIEDKNTEVRFELLQNLCKQQIMINEALKSELTRLETMYQKVCMERSLLLNELLDNHSSCSNAVIKEDPVDAATPAIPKRSSNPGLTFNSTPAKKPRTCSNVDVKPTIPLHNTPATGSLVTVQKSTDDKQAAPHENQVDTTMRYARSDRTCLLASPPSSTSTAVRAPTSRLQNLATQLNSTPAAIPYSDSLASPVSNWQHFCSPGSPPAVVVSTSAVSTAGLTQPQRPSKVTSLVTTSAISSSSSIPFVPFSDQKVSSAGVHTLKNVSITNRNIGGVGLQNPNVTRPSVPVSVMLTSSYPGTGVQSAIRSAKLPPTLPNTSALRFSCTAPGQRILIQQSGVNARSILVQPAENTMSGLSDEPQ</sequence>
<dbReference type="EMBL" id="JTDE01020783">
    <property type="protein sequence ID" value="KAF7233818.1"/>
    <property type="molecule type" value="Genomic_DNA"/>
</dbReference>
<protein>
    <submittedName>
        <fullName evidence="2">Uncharacterized protein</fullName>
    </submittedName>
</protein>
<dbReference type="OrthoDB" id="6262341at2759"/>
<comment type="caution">
    <text evidence="2">The sequence shown here is derived from an EMBL/GenBank/DDBJ whole genome shotgun (WGS) entry which is preliminary data.</text>
</comment>
<evidence type="ECO:0000313" key="3">
    <source>
        <dbReference type="Proteomes" id="UP000822476"/>
    </source>
</evidence>